<evidence type="ECO:0000259" key="8">
    <source>
        <dbReference type="PROSITE" id="PS51873"/>
    </source>
</evidence>
<dbReference type="Gene3D" id="1.20.120.1750">
    <property type="match status" value="1"/>
</dbReference>
<dbReference type="PROSITE" id="PS51873">
    <property type="entry name" value="TRIAD"/>
    <property type="match status" value="1"/>
</dbReference>
<dbReference type="GO" id="GO:0008270">
    <property type="term" value="F:zinc ion binding"/>
    <property type="evidence" value="ECO:0007669"/>
    <property type="project" value="UniProtKB-KW"/>
</dbReference>
<dbReference type="InterPro" id="IPR031127">
    <property type="entry name" value="E3_UB_ligase_RBR"/>
</dbReference>
<dbReference type="PANTHER" id="PTHR11685">
    <property type="entry name" value="RBR FAMILY RING FINGER AND IBR DOMAIN-CONTAINING"/>
    <property type="match status" value="1"/>
</dbReference>
<feature type="chain" id="PRO_5004582670" description="RING-type domain-containing protein" evidence="7">
    <location>
        <begin position="20"/>
        <end position="221"/>
    </location>
</feature>
<keyword evidence="5" id="KW-0833">Ubl conjugation pathway</keyword>
<dbReference type="CDD" id="cd20336">
    <property type="entry name" value="Rcat_RBR"/>
    <property type="match status" value="1"/>
</dbReference>
<dbReference type="eggNOG" id="KOG1812">
    <property type="taxonomic scope" value="Eukaryota"/>
</dbReference>
<gene>
    <name evidence="9" type="ORF">SDRG_16423</name>
</gene>
<protein>
    <recommendedName>
        <fullName evidence="8">RING-type domain-containing protein</fullName>
    </recommendedName>
</protein>
<evidence type="ECO:0000256" key="6">
    <source>
        <dbReference type="ARBA" id="ARBA00022833"/>
    </source>
</evidence>
<dbReference type="GeneID" id="19957150"/>
<keyword evidence="2" id="KW-0479">Metal-binding</keyword>
<dbReference type="Pfam" id="PF22191">
    <property type="entry name" value="IBR_1"/>
    <property type="match status" value="1"/>
</dbReference>
<dbReference type="EMBL" id="JH767258">
    <property type="protein sequence ID" value="EQC25721.1"/>
    <property type="molecule type" value="Genomic_DNA"/>
</dbReference>
<name>T0PTZ8_SAPDV</name>
<dbReference type="OMA" id="SHAFCWK"/>
<dbReference type="AlphaFoldDB" id="T0PTZ8"/>
<keyword evidence="3" id="KW-0677">Repeat</keyword>
<reference evidence="9 10" key="1">
    <citation type="submission" date="2012-04" db="EMBL/GenBank/DDBJ databases">
        <title>The Genome Sequence of Saprolegnia declina VS20.</title>
        <authorList>
            <consortium name="The Broad Institute Genome Sequencing Platform"/>
            <person name="Russ C."/>
            <person name="Nusbaum C."/>
            <person name="Tyler B."/>
            <person name="van West P."/>
            <person name="Dieguez-Uribeondo J."/>
            <person name="de Bruijn I."/>
            <person name="Tripathy S."/>
            <person name="Jiang R."/>
            <person name="Young S.K."/>
            <person name="Zeng Q."/>
            <person name="Gargeya S."/>
            <person name="Fitzgerald M."/>
            <person name="Haas B."/>
            <person name="Abouelleil A."/>
            <person name="Alvarado L."/>
            <person name="Arachchi H.M."/>
            <person name="Berlin A."/>
            <person name="Chapman S.B."/>
            <person name="Goldberg J."/>
            <person name="Griggs A."/>
            <person name="Gujja S."/>
            <person name="Hansen M."/>
            <person name="Howarth C."/>
            <person name="Imamovic A."/>
            <person name="Larimer J."/>
            <person name="McCowen C."/>
            <person name="Montmayeur A."/>
            <person name="Murphy C."/>
            <person name="Neiman D."/>
            <person name="Pearson M."/>
            <person name="Priest M."/>
            <person name="Roberts A."/>
            <person name="Saif S."/>
            <person name="Shea T."/>
            <person name="Sisk P."/>
            <person name="Sykes S."/>
            <person name="Wortman J."/>
            <person name="Nusbaum C."/>
            <person name="Birren B."/>
        </authorList>
    </citation>
    <scope>NUCLEOTIDE SEQUENCE [LARGE SCALE GENOMIC DNA]</scope>
    <source>
        <strain evidence="9 10">VS20</strain>
    </source>
</reference>
<evidence type="ECO:0000256" key="5">
    <source>
        <dbReference type="ARBA" id="ARBA00022786"/>
    </source>
</evidence>
<keyword evidence="4" id="KW-0863">Zinc-finger</keyword>
<keyword evidence="6" id="KW-0862">Zinc</keyword>
<organism evidence="9 10">
    <name type="scientific">Saprolegnia diclina (strain VS20)</name>
    <dbReference type="NCBI Taxonomy" id="1156394"/>
    <lineage>
        <taxon>Eukaryota</taxon>
        <taxon>Sar</taxon>
        <taxon>Stramenopiles</taxon>
        <taxon>Oomycota</taxon>
        <taxon>Saprolegniomycetes</taxon>
        <taxon>Saprolegniales</taxon>
        <taxon>Saprolegniaceae</taxon>
        <taxon>Saprolegnia</taxon>
    </lineage>
</organism>
<evidence type="ECO:0000256" key="3">
    <source>
        <dbReference type="ARBA" id="ARBA00022737"/>
    </source>
</evidence>
<keyword evidence="10" id="KW-1185">Reference proteome</keyword>
<accession>T0PTZ8</accession>
<dbReference type="GO" id="GO:0016567">
    <property type="term" value="P:protein ubiquitination"/>
    <property type="evidence" value="ECO:0007669"/>
    <property type="project" value="InterPro"/>
</dbReference>
<feature type="domain" description="RING-type" evidence="8">
    <location>
        <begin position="30"/>
        <end position="221"/>
    </location>
</feature>
<evidence type="ECO:0000256" key="4">
    <source>
        <dbReference type="ARBA" id="ARBA00022771"/>
    </source>
</evidence>
<dbReference type="InParanoid" id="T0PTZ8"/>
<proteinExistence type="predicted"/>
<dbReference type="VEuPathDB" id="FungiDB:SDRG_16423"/>
<evidence type="ECO:0000313" key="10">
    <source>
        <dbReference type="Proteomes" id="UP000030762"/>
    </source>
</evidence>
<dbReference type="InterPro" id="IPR044066">
    <property type="entry name" value="TRIAD_supradom"/>
</dbReference>
<keyword evidence="1" id="KW-0808">Transferase</keyword>
<dbReference type="STRING" id="1156394.T0PTZ8"/>
<dbReference type="SUPFAM" id="SSF57850">
    <property type="entry name" value="RING/U-box"/>
    <property type="match status" value="1"/>
</dbReference>
<dbReference type="OrthoDB" id="10009520at2759"/>
<dbReference type="GO" id="GO:0004842">
    <property type="term" value="F:ubiquitin-protein transferase activity"/>
    <property type="evidence" value="ECO:0007669"/>
    <property type="project" value="InterPro"/>
</dbReference>
<keyword evidence="7" id="KW-0732">Signal</keyword>
<sequence length="221" mass="24991">MSFLLLTFSVLGLLLLAVAHRPTTPPPIQATSRCAICWDSVAVTAGMSHCGDCTTLCCAPCLRLYLQRKAESRNTTFESLACVGCARPLTKHVLRELLSPGLYATLCKRLAPHHTASCPRRGCDGTLYLEMNRSKWFFQRRAFCSRCLRPACLKCGKAYHCLPTCQDRRFEAYCRAHNVQTCPSCHRYIQRSGGCHYMECIKCSHAFCWKCRLPWRFGHAC</sequence>
<feature type="signal peptide" evidence="7">
    <location>
        <begin position="1"/>
        <end position="19"/>
    </location>
</feature>
<dbReference type="RefSeq" id="XP_008620854.1">
    <property type="nucleotide sequence ID" value="XM_008622632.1"/>
</dbReference>
<evidence type="ECO:0000256" key="2">
    <source>
        <dbReference type="ARBA" id="ARBA00022723"/>
    </source>
</evidence>
<dbReference type="Proteomes" id="UP000030762">
    <property type="component" value="Unassembled WGS sequence"/>
</dbReference>
<evidence type="ECO:0000313" key="9">
    <source>
        <dbReference type="EMBL" id="EQC25721.1"/>
    </source>
</evidence>
<evidence type="ECO:0000256" key="7">
    <source>
        <dbReference type="SAM" id="SignalP"/>
    </source>
</evidence>
<evidence type="ECO:0000256" key="1">
    <source>
        <dbReference type="ARBA" id="ARBA00022679"/>
    </source>
</evidence>